<sequence length="74" mass="7980">MDHRVMTTPPGHTPEELDDDALIAEIKRLRDAVQAEFDSLTSDGDRSGHDARVAELDAATRAAKGRGLDVPLGK</sequence>
<accession>A0ABT1HA69</accession>
<name>A0ABT1HA69_9NOCA</name>
<evidence type="ECO:0000313" key="2">
    <source>
        <dbReference type="Proteomes" id="UP001206895"/>
    </source>
</evidence>
<comment type="caution">
    <text evidence="1">The sequence shown here is derived from an EMBL/GenBank/DDBJ whole genome shotgun (WGS) entry which is preliminary data.</text>
</comment>
<evidence type="ECO:0000313" key="1">
    <source>
        <dbReference type="EMBL" id="MCP2175074.1"/>
    </source>
</evidence>
<dbReference type="Proteomes" id="UP001206895">
    <property type="component" value="Unassembled WGS sequence"/>
</dbReference>
<gene>
    <name evidence="1" type="ORF">LX13_000881</name>
</gene>
<keyword evidence="2" id="KW-1185">Reference proteome</keyword>
<protein>
    <submittedName>
        <fullName evidence="1">Uncharacterized protein</fullName>
    </submittedName>
</protein>
<dbReference type="EMBL" id="JAMTCJ010000001">
    <property type="protein sequence ID" value="MCP2175074.1"/>
    <property type="molecule type" value="Genomic_DNA"/>
</dbReference>
<organism evidence="1 2">
    <name type="scientific">Williamsia maris</name>
    <dbReference type="NCBI Taxonomy" id="72806"/>
    <lineage>
        <taxon>Bacteria</taxon>
        <taxon>Bacillati</taxon>
        <taxon>Actinomycetota</taxon>
        <taxon>Actinomycetes</taxon>
        <taxon>Mycobacteriales</taxon>
        <taxon>Nocardiaceae</taxon>
        <taxon>Williamsia</taxon>
    </lineage>
</organism>
<proteinExistence type="predicted"/>
<reference evidence="1 2" key="1">
    <citation type="submission" date="2022-06" db="EMBL/GenBank/DDBJ databases">
        <title>Genomic Encyclopedia of Archaeal and Bacterial Type Strains, Phase II (KMG-II): from individual species to whole genera.</title>
        <authorList>
            <person name="Goeker M."/>
        </authorList>
    </citation>
    <scope>NUCLEOTIDE SEQUENCE [LARGE SCALE GENOMIC DNA]</scope>
    <source>
        <strain evidence="1 2">DSM 44693</strain>
    </source>
</reference>